<evidence type="ECO:0000313" key="1">
    <source>
        <dbReference type="EMBL" id="KRZ10092.1"/>
    </source>
</evidence>
<gene>
    <name evidence="1" type="ORF">T11_385</name>
</gene>
<accession>A0A0V1HHY7</accession>
<organism evidence="1 2">
    <name type="scientific">Trichinella zimbabwensis</name>
    <dbReference type="NCBI Taxonomy" id="268475"/>
    <lineage>
        <taxon>Eukaryota</taxon>
        <taxon>Metazoa</taxon>
        <taxon>Ecdysozoa</taxon>
        <taxon>Nematoda</taxon>
        <taxon>Enoplea</taxon>
        <taxon>Dorylaimia</taxon>
        <taxon>Trichinellida</taxon>
        <taxon>Trichinellidae</taxon>
        <taxon>Trichinella</taxon>
    </lineage>
</organism>
<dbReference type="Proteomes" id="UP000055024">
    <property type="component" value="Unassembled WGS sequence"/>
</dbReference>
<dbReference type="EMBL" id="JYDP01000064">
    <property type="protein sequence ID" value="KRZ10092.1"/>
    <property type="molecule type" value="Genomic_DNA"/>
</dbReference>
<sequence>METFFSKSLLALTKQASSSVVHCHVLEIARAALNSICDESFTLLIDVGEPLCMINSVIPSSSL</sequence>
<name>A0A0V1HHY7_9BILA</name>
<comment type="caution">
    <text evidence="1">The sequence shown here is derived from an EMBL/GenBank/DDBJ whole genome shotgun (WGS) entry which is preliminary data.</text>
</comment>
<evidence type="ECO:0000313" key="2">
    <source>
        <dbReference type="Proteomes" id="UP000055024"/>
    </source>
</evidence>
<dbReference type="AlphaFoldDB" id="A0A0V1HHY7"/>
<keyword evidence="2" id="KW-1185">Reference proteome</keyword>
<proteinExistence type="predicted"/>
<reference evidence="1 2" key="1">
    <citation type="submission" date="2015-01" db="EMBL/GenBank/DDBJ databases">
        <title>Evolution of Trichinella species and genotypes.</title>
        <authorList>
            <person name="Korhonen P.K."/>
            <person name="Edoardo P."/>
            <person name="Giuseppe L.R."/>
            <person name="Gasser R.B."/>
        </authorList>
    </citation>
    <scope>NUCLEOTIDE SEQUENCE [LARGE SCALE GENOMIC DNA]</scope>
    <source>
        <strain evidence="1">ISS1029</strain>
    </source>
</reference>
<protein>
    <submittedName>
        <fullName evidence="1">Uncharacterized protein</fullName>
    </submittedName>
</protein>